<organism evidence="18 19">
    <name type="scientific">Actinidia chinensis var. chinensis</name>
    <name type="common">Chinese soft-hair kiwi</name>
    <dbReference type="NCBI Taxonomy" id="1590841"/>
    <lineage>
        <taxon>Eukaryota</taxon>
        <taxon>Viridiplantae</taxon>
        <taxon>Streptophyta</taxon>
        <taxon>Embryophyta</taxon>
        <taxon>Tracheophyta</taxon>
        <taxon>Spermatophyta</taxon>
        <taxon>Magnoliopsida</taxon>
        <taxon>eudicotyledons</taxon>
        <taxon>Gunneridae</taxon>
        <taxon>Pentapetalae</taxon>
        <taxon>asterids</taxon>
        <taxon>Ericales</taxon>
        <taxon>Actinidiaceae</taxon>
        <taxon>Actinidia</taxon>
    </lineage>
</organism>
<dbReference type="OrthoDB" id="5984008at2759"/>
<feature type="transmembrane region" description="Helical" evidence="15">
    <location>
        <begin position="336"/>
        <end position="356"/>
    </location>
</feature>
<dbReference type="AlphaFoldDB" id="A0A2R6R0L1"/>
<sequence length="656" mass="72682">MLKPSRYLALLVLLLMSYYNVPLASQNDRALVVDVGVIVDADGIGGNIIQTCMMMALEDFYAANTSHTTRIVLHTRDAKSDVVEAASAGESEIGFWTPQSGISKNLTLPSNHNYTTNREDLKPIIWPGASDVVPRGWEIPTGEKKLRVGVPVKSGFTEFIKVERNSETNEVVVTGFCIDVFKEVMENSLPYAVPYEFIPFETPHGINSGSYNDLVYEIFQEKFDAVVGDVTILANRSSYVDFTLPFTDSGVAMIVKMEDDERKNAWIFMEPLTMDLWLATGAFFTFTGFVVWVLEHRVNKEFRGPPCKQVGMIFWFSFSTLVFAHKEKVISNLSRFVLIVWVFVVLVLTSSYTASLTSRLTVQKLKPTVTDITDLIKSEHCVGYQKGSFVAEFLSNKGFHPSKLKNYSTLEAYDDALSRGTRNGGVAAIIDEIPYIRLFLARYCTKYTLVGPIHKTTGFGFAFPKGSPLVPDISRAILNVTEGDKMIGIEEKWFGKEADCPEQEGTRVVSDSLMLDSFKGLFLVAGISSGSSLIIFVFMFLYENKDILASNASIWQKIMAMAKNFDEEEENSSSTASKKTLNTSGGVAAVPPAAAATAADCPQSPATSDYHNAEWVFTQDEGFSTTNSATPTHVTVEIETLTWKDKDMPCWTSCTP</sequence>
<evidence type="ECO:0000256" key="13">
    <source>
        <dbReference type="ARBA" id="ARBA00023303"/>
    </source>
</evidence>
<comment type="subunit">
    <text evidence="3">May form heteromers.</text>
</comment>
<dbReference type="Gene3D" id="3.40.50.2300">
    <property type="match status" value="1"/>
</dbReference>
<dbReference type="Gramene" id="PSS18174">
    <property type="protein sequence ID" value="PSS18174"/>
    <property type="gene ID" value="CEY00_Acc12879"/>
</dbReference>
<evidence type="ECO:0000256" key="6">
    <source>
        <dbReference type="ARBA" id="ARBA00022729"/>
    </source>
</evidence>
<reference evidence="18 19" key="1">
    <citation type="submission" date="2017-07" db="EMBL/GenBank/DDBJ databases">
        <title>An improved, manually edited Actinidia chinensis var. chinensis (kiwifruit) genome highlights the challenges associated with draft genomes and gene prediction in plants.</title>
        <authorList>
            <person name="Pilkington S."/>
            <person name="Crowhurst R."/>
            <person name="Hilario E."/>
            <person name="Nardozza S."/>
            <person name="Fraser L."/>
            <person name="Peng Y."/>
            <person name="Gunaseelan K."/>
            <person name="Simpson R."/>
            <person name="Tahir J."/>
            <person name="Deroles S."/>
            <person name="Templeton K."/>
            <person name="Luo Z."/>
            <person name="Davy M."/>
            <person name="Cheng C."/>
            <person name="Mcneilage M."/>
            <person name="Scaglione D."/>
            <person name="Liu Y."/>
            <person name="Zhang Q."/>
            <person name="Datson P."/>
            <person name="De Silva N."/>
            <person name="Gardiner S."/>
            <person name="Bassett H."/>
            <person name="Chagne D."/>
            <person name="Mccallum J."/>
            <person name="Dzierzon H."/>
            <person name="Deng C."/>
            <person name="Wang Y.-Y."/>
            <person name="Barron N."/>
            <person name="Manako K."/>
            <person name="Bowen J."/>
            <person name="Foster T."/>
            <person name="Erridge Z."/>
            <person name="Tiffin H."/>
            <person name="Waite C."/>
            <person name="Davies K."/>
            <person name="Grierson E."/>
            <person name="Laing W."/>
            <person name="Kirk R."/>
            <person name="Chen X."/>
            <person name="Wood M."/>
            <person name="Montefiori M."/>
            <person name="Brummell D."/>
            <person name="Schwinn K."/>
            <person name="Catanach A."/>
            <person name="Fullerton C."/>
            <person name="Li D."/>
            <person name="Meiyalaghan S."/>
            <person name="Nieuwenhuizen N."/>
            <person name="Read N."/>
            <person name="Prakash R."/>
            <person name="Hunter D."/>
            <person name="Zhang H."/>
            <person name="Mckenzie M."/>
            <person name="Knabel M."/>
            <person name="Harris A."/>
            <person name="Allan A."/>
            <person name="Chen A."/>
            <person name="Janssen B."/>
            <person name="Plunkett B."/>
            <person name="Dwamena C."/>
            <person name="Voogd C."/>
            <person name="Leif D."/>
            <person name="Lafferty D."/>
            <person name="Souleyre E."/>
            <person name="Varkonyi-Gasic E."/>
            <person name="Gambi F."/>
            <person name="Hanley J."/>
            <person name="Yao J.-L."/>
            <person name="Cheung J."/>
            <person name="David K."/>
            <person name="Warren B."/>
            <person name="Marsh K."/>
            <person name="Snowden K."/>
            <person name="Lin-Wang K."/>
            <person name="Brian L."/>
            <person name="Martinez-Sanchez M."/>
            <person name="Wang M."/>
            <person name="Ileperuma N."/>
            <person name="Macnee N."/>
            <person name="Campin R."/>
            <person name="Mcatee P."/>
            <person name="Drummond R."/>
            <person name="Espley R."/>
            <person name="Ireland H."/>
            <person name="Wu R."/>
            <person name="Atkinson R."/>
            <person name="Karunairetnam S."/>
            <person name="Bulley S."/>
            <person name="Chunkath S."/>
            <person name="Hanley Z."/>
            <person name="Storey R."/>
            <person name="Thrimawithana A."/>
            <person name="Thomson S."/>
            <person name="David C."/>
            <person name="Testolin R."/>
        </authorList>
    </citation>
    <scope>NUCLEOTIDE SEQUENCE [LARGE SCALE GENOMIC DNA]</scope>
    <source>
        <strain evidence="19">cv. Red5</strain>
        <tissue evidence="18">Young leaf</tissue>
    </source>
</reference>
<comment type="subcellular location">
    <subcellularLocation>
        <location evidence="1">Membrane</location>
        <topology evidence="1">Multi-pass membrane protein</topology>
    </subcellularLocation>
</comment>
<evidence type="ECO:0000256" key="9">
    <source>
        <dbReference type="ARBA" id="ARBA00023136"/>
    </source>
</evidence>
<evidence type="ECO:0000256" key="1">
    <source>
        <dbReference type="ARBA" id="ARBA00004141"/>
    </source>
</evidence>
<feature type="transmembrane region" description="Helical" evidence="15">
    <location>
        <begin position="276"/>
        <end position="294"/>
    </location>
</feature>
<dbReference type="CDD" id="cd13686">
    <property type="entry name" value="GluR_Plant"/>
    <property type="match status" value="1"/>
</dbReference>
<dbReference type="Pfam" id="PF00060">
    <property type="entry name" value="Lig_chan"/>
    <property type="match status" value="1"/>
</dbReference>
<evidence type="ECO:0000256" key="4">
    <source>
        <dbReference type="ARBA" id="ARBA00022448"/>
    </source>
</evidence>
<name>A0A2R6R0L1_ACTCC</name>
<gene>
    <name evidence="18" type="ORF">CEY00_Acc12879</name>
</gene>
<dbReference type="InterPro" id="IPR019594">
    <property type="entry name" value="Glu/Gly-bd"/>
</dbReference>
<comment type="caution">
    <text evidence="18">The sequence shown here is derived from an EMBL/GenBank/DDBJ whole genome shotgun (WGS) entry which is preliminary data.</text>
</comment>
<keyword evidence="9 15" id="KW-0472">Membrane</keyword>
<evidence type="ECO:0000313" key="18">
    <source>
        <dbReference type="EMBL" id="PSS18174.1"/>
    </source>
</evidence>
<keyword evidence="5 15" id="KW-0812">Transmembrane</keyword>
<keyword evidence="8" id="KW-0406">Ion transport</keyword>
<dbReference type="FunFam" id="3.40.190.10:FF:000195">
    <property type="entry name" value="Glutamate receptor 2.7"/>
    <property type="match status" value="1"/>
</dbReference>
<dbReference type="SUPFAM" id="SSF53850">
    <property type="entry name" value="Periplasmic binding protein-like II"/>
    <property type="match status" value="1"/>
</dbReference>
<dbReference type="Pfam" id="PF10613">
    <property type="entry name" value="Lig_chan-Glu_bd"/>
    <property type="match status" value="1"/>
</dbReference>
<dbReference type="InParanoid" id="A0A2R6R0L1"/>
<feature type="domain" description="Ionotropic glutamate receptor C-terminal" evidence="17">
    <location>
        <begin position="145"/>
        <end position="496"/>
    </location>
</feature>
<keyword evidence="10 18" id="KW-0675">Receptor</keyword>
<feature type="transmembrane region" description="Helical" evidence="15">
    <location>
        <begin position="521"/>
        <end position="542"/>
    </location>
</feature>
<evidence type="ECO:0000256" key="10">
    <source>
        <dbReference type="ARBA" id="ARBA00023170"/>
    </source>
</evidence>
<keyword evidence="7 15" id="KW-1133">Transmembrane helix</keyword>
<reference evidence="19" key="2">
    <citation type="journal article" date="2018" name="BMC Genomics">
        <title>A manually annotated Actinidia chinensis var. chinensis (kiwifruit) genome highlights the challenges associated with draft genomes and gene prediction in plants.</title>
        <authorList>
            <person name="Pilkington S.M."/>
            <person name="Crowhurst R."/>
            <person name="Hilario E."/>
            <person name="Nardozza S."/>
            <person name="Fraser L."/>
            <person name="Peng Y."/>
            <person name="Gunaseelan K."/>
            <person name="Simpson R."/>
            <person name="Tahir J."/>
            <person name="Deroles S.C."/>
            <person name="Templeton K."/>
            <person name="Luo Z."/>
            <person name="Davy M."/>
            <person name="Cheng C."/>
            <person name="McNeilage M."/>
            <person name="Scaglione D."/>
            <person name="Liu Y."/>
            <person name="Zhang Q."/>
            <person name="Datson P."/>
            <person name="De Silva N."/>
            <person name="Gardiner S.E."/>
            <person name="Bassett H."/>
            <person name="Chagne D."/>
            <person name="McCallum J."/>
            <person name="Dzierzon H."/>
            <person name="Deng C."/>
            <person name="Wang Y.Y."/>
            <person name="Barron L."/>
            <person name="Manako K."/>
            <person name="Bowen J."/>
            <person name="Foster T.M."/>
            <person name="Erridge Z.A."/>
            <person name="Tiffin H."/>
            <person name="Waite C.N."/>
            <person name="Davies K.M."/>
            <person name="Grierson E.P."/>
            <person name="Laing W.A."/>
            <person name="Kirk R."/>
            <person name="Chen X."/>
            <person name="Wood M."/>
            <person name="Montefiori M."/>
            <person name="Brummell D.A."/>
            <person name="Schwinn K.E."/>
            <person name="Catanach A."/>
            <person name="Fullerton C."/>
            <person name="Li D."/>
            <person name="Meiyalaghan S."/>
            <person name="Nieuwenhuizen N."/>
            <person name="Read N."/>
            <person name="Prakash R."/>
            <person name="Hunter D."/>
            <person name="Zhang H."/>
            <person name="McKenzie M."/>
            <person name="Knabel M."/>
            <person name="Harris A."/>
            <person name="Allan A.C."/>
            <person name="Gleave A."/>
            <person name="Chen A."/>
            <person name="Janssen B.J."/>
            <person name="Plunkett B."/>
            <person name="Ampomah-Dwamena C."/>
            <person name="Voogd C."/>
            <person name="Leif D."/>
            <person name="Lafferty D."/>
            <person name="Souleyre E.J.F."/>
            <person name="Varkonyi-Gasic E."/>
            <person name="Gambi F."/>
            <person name="Hanley J."/>
            <person name="Yao J.L."/>
            <person name="Cheung J."/>
            <person name="David K.M."/>
            <person name="Warren B."/>
            <person name="Marsh K."/>
            <person name="Snowden K.C."/>
            <person name="Lin-Wang K."/>
            <person name="Brian L."/>
            <person name="Martinez-Sanchez M."/>
            <person name="Wang M."/>
            <person name="Ileperuma N."/>
            <person name="Macnee N."/>
            <person name="Campin R."/>
            <person name="McAtee P."/>
            <person name="Drummond R.S.M."/>
            <person name="Espley R.V."/>
            <person name="Ireland H.S."/>
            <person name="Wu R."/>
            <person name="Atkinson R.G."/>
            <person name="Karunairetnam S."/>
            <person name="Bulley S."/>
            <person name="Chunkath S."/>
            <person name="Hanley Z."/>
            <person name="Storey R."/>
            <person name="Thrimawithana A.H."/>
            <person name="Thomson S."/>
            <person name="David C."/>
            <person name="Testolin R."/>
            <person name="Huang H."/>
            <person name="Hellens R.P."/>
            <person name="Schaffer R.J."/>
        </authorList>
    </citation>
    <scope>NUCLEOTIDE SEQUENCE [LARGE SCALE GENOMIC DNA]</scope>
    <source>
        <strain evidence="19">cv. Red5</strain>
    </source>
</reference>
<evidence type="ECO:0000256" key="15">
    <source>
        <dbReference type="SAM" id="Phobius"/>
    </source>
</evidence>
<protein>
    <submittedName>
        <fullName evidence="18">Glutamate receptor 2.8 like</fullName>
    </submittedName>
</protein>
<dbReference type="Gene3D" id="3.40.190.10">
    <property type="entry name" value="Periplasmic binding protein-like II"/>
    <property type="match status" value="2"/>
</dbReference>
<evidence type="ECO:0000256" key="3">
    <source>
        <dbReference type="ARBA" id="ARBA00011095"/>
    </source>
</evidence>
<accession>A0A2R6R0L1</accession>
<dbReference type="PANTHER" id="PTHR18966">
    <property type="entry name" value="IONOTROPIC GLUTAMATE RECEPTOR"/>
    <property type="match status" value="1"/>
</dbReference>
<dbReference type="GO" id="GO:0016020">
    <property type="term" value="C:membrane"/>
    <property type="evidence" value="ECO:0007669"/>
    <property type="project" value="UniProtKB-SubCell"/>
</dbReference>
<comment type="function">
    <text evidence="14">Glutamate-gated receptor that probably acts as a non-selective cation channel. May be involved in light-signal transduction and calcium homeostasis via the regulation of calcium influx into cells.</text>
</comment>
<dbReference type="EMBL" id="NKQK01000011">
    <property type="protein sequence ID" value="PSS18174.1"/>
    <property type="molecule type" value="Genomic_DNA"/>
</dbReference>
<dbReference type="STRING" id="1590841.A0A2R6R0L1"/>
<proteinExistence type="inferred from homology"/>
<evidence type="ECO:0000256" key="16">
    <source>
        <dbReference type="SAM" id="SignalP"/>
    </source>
</evidence>
<keyword evidence="12" id="KW-1071">Ligand-gated ion channel</keyword>
<keyword evidence="13" id="KW-0407">Ion channel</keyword>
<keyword evidence="4" id="KW-0813">Transport</keyword>
<comment type="similarity">
    <text evidence="2">Belongs to the glutamate-gated ion channel (TC 1.A.10.1) family.</text>
</comment>
<dbReference type="Proteomes" id="UP000241394">
    <property type="component" value="Chromosome LG11"/>
</dbReference>
<evidence type="ECO:0000256" key="11">
    <source>
        <dbReference type="ARBA" id="ARBA00023180"/>
    </source>
</evidence>
<dbReference type="FunFam" id="1.10.287.70:FF:000037">
    <property type="entry name" value="Glutamate receptor"/>
    <property type="match status" value="1"/>
</dbReference>
<dbReference type="FunFam" id="3.40.190.10:FF:000103">
    <property type="entry name" value="Glutamate receptor"/>
    <property type="match status" value="1"/>
</dbReference>
<keyword evidence="11" id="KW-0325">Glycoprotein</keyword>
<dbReference type="GO" id="GO:0015276">
    <property type="term" value="F:ligand-gated monoatomic ion channel activity"/>
    <property type="evidence" value="ECO:0007669"/>
    <property type="project" value="InterPro"/>
</dbReference>
<evidence type="ECO:0000256" key="8">
    <source>
        <dbReference type="ARBA" id="ARBA00023065"/>
    </source>
</evidence>
<feature type="signal peptide" evidence="16">
    <location>
        <begin position="1"/>
        <end position="24"/>
    </location>
</feature>
<dbReference type="InterPro" id="IPR015683">
    <property type="entry name" value="Ionotropic_Glu_rcpt"/>
</dbReference>
<dbReference type="SMART" id="SM00079">
    <property type="entry name" value="PBPe"/>
    <property type="match status" value="1"/>
</dbReference>
<evidence type="ECO:0000256" key="12">
    <source>
        <dbReference type="ARBA" id="ARBA00023286"/>
    </source>
</evidence>
<evidence type="ECO:0000256" key="14">
    <source>
        <dbReference type="ARBA" id="ARBA00049638"/>
    </source>
</evidence>
<keyword evidence="6 16" id="KW-0732">Signal</keyword>
<evidence type="ECO:0000256" key="2">
    <source>
        <dbReference type="ARBA" id="ARBA00008685"/>
    </source>
</evidence>
<evidence type="ECO:0000256" key="5">
    <source>
        <dbReference type="ARBA" id="ARBA00022692"/>
    </source>
</evidence>
<evidence type="ECO:0000256" key="7">
    <source>
        <dbReference type="ARBA" id="ARBA00022989"/>
    </source>
</evidence>
<evidence type="ECO:0000313" key="19">
    <source>
        <dbReference type="Proteomes" id="UP000241394"/>
    </source>
</evidence>
<dbReference type="OMA" id="WRRICVI"/>
<evidence type="ECO:0000259" key="17">
    <source>
        <dbReference type="SMART" id="SM00079"/>
    </source>
</evidence>
<dbReference type="Gene3D" id="1.10.287.70">
    <property type="match status" value="1"/>
</dbReference>
<dbReference type="InterPro" id="IPR001320">
    <property type="entry name" value="Iontro_rcpt_C"/>
</dbReference>
<keyword evidence="19" id="KW-1185">Reference proteome</keyword>
<feature type="chain" id="PRO_5015350429" evidence="16">
    <location>
        <begin position="25"/>
        <end position="656"/>
    </location>
</feature>